<accession>A0AAW1QY34</accession>
<evidence type="ECO:0008006" key="4">
    <source>
        <dbReference type="Google" id="ProtNLM"/>
    </source>
</evidence>
<sequence length="111" mass="11275">MWLEDVFVGALAPGVNAPTVLLLNAALVGCIASLGTLLVLALQGAPALVPHVAFLLALAAGLLLLINWFLGQVGTVDARKQRQHLFGSQASNATPLAAAAAARQPDGSKAD</sequence>
<feature type="transmembrane region" description="Helical" evidence="1">
    <location>
        <begin position="21"/>
        <end position="42"/>
    </location>
</feature>
<comment type="caution">
    <text evidence="2">The sequence shown here is derived from an EMBL/GenBank/DDBJ whole genome shotgun (WGS) entry which is preliminary data.</text>
</comment>
<gene>
    <name evidence="2" type="ORF">WJX81_004036</name>
</gene>
<feature type="transmembrane region" description="Helical" evidence="1">
    <location>
        <begin position="48"/>
        <end position="70"/>
    </location>
</feature>
<protein>
    <recommendedName>
        <fullName evidence="4">GDT1 family protein</fullName>
    </recommendedName>
</protein>
<dbReference type="Proteomes" id="UP001445335">
    <property type="component" value="Unassembled WGS sequence"/>
</dbReference>
<keyword evidence="1" id="KW-0812">Transmembrane</keyword>
<proteinExistence type="predicted"/>
<evidence type="ECO:0000256" key="1">
    <source>
        <dbReference type="SAM" id="Phobius"/>
    </source>
</evidence>
<keyword evidence="3" id="KW-1185">Reference proteome</keyword>
<dbReference type="EMBL" id="JALJOU010000064">
    <property type="protein sequence ID" value="KAK9826485.1"/>
    <property type="molecule type" value="Genomic_DNA"/>
</dbReference>
<keyword evidence="1" id="KW-0472">Membrane</keyword>
<name>A0AAW1QY34_9CHLO</name>
<evidence type="ECO:0000313" key="3">
    <source>
        <dbReference type="Proteomes" id="UP001445335"/>
    </source>
</evidence>
<dbReference type="AlphaFoldDB" id="A0AAW1QY34"/>
<reference evidence="2 3" key="1">
    <citation type="journal article" date="2024" name="Nat. Commun.">
        <title>Phylogenomics reveals the evolutionary origins of lichenization in chlorophyte algae.</title>
        <authorList>
            <person name="Puginier C."/>
            <person name="Libourel C."/>
            <person name="Otte J."/>
            <person name="Skaloud P."/>
            <person name="Haon M."/>
            <person name="Grisel S."/>
            <person name="Petersen M."/>
            <person name="Berrin J.G."/>
            <person name="Delaux P.M."/>
            <person name="Dal Grande F."/>
            <person name="Keller J."/>
        </authorList>
    </citation>
    <scope>NUCLEOTIDE SEQUENCE [LARGE SCALE GENOMIC DNA]</scope>
    <source>
        <strain evidence="2 3">SAG 245.80</strain>
    </source>
</reference>
<keyword evidence="1" id="KW-1133">Transmembrane helix</keyword>
<organism evidence="2 3">
    <name type="scientific">Elliptochloris bilobata</name>
    <dbReference type="NCBI Taxonomy" id="381761"/>
    <lineage>
        <taxon>Eukaryota</taxon>
        <taxon>Viridiplantae</taxon>
        <taxon>Chlorophyta</taxon>
        <taxon>core chlorophytes</taxon>
        <taxon>Trebouxiophyceae</taxon>
        <taxon>Trebouxiophyceae incertae sedis</taxon>
        <taxon>Elliptochloris clade</taxon>
        <taxon>Elliptochloris</taxon>
    </lineage>
</organism>
<evidence type="ECO:0000313" key="2">
    <source>
        <dbReference type="EMBL" id="KAK9826485.1"/>
    </source>
</evidence>